<reference evidence="12 13" key="1">
    <citation type="submission" date="2022-10" db="EMBL/GenBank/DDBJ databases">
        <title>Draft genome sequence of Streptomyces sp. YSPA8.</title>
        <authorList>
            <person name="Moriuchi R."/>
            <person name="Dohra H."/>
            <person name="Yamamura H."/>
            <person name="Kodani S."/>
        </authorList>
    </citation>
    <scope>NUCLEOTIDE SEQUENCE [LARGE SCALE GENOMIC DNA]</scope>
    <source>
        <strain evidence="12 13">YSPA8</strain>
    </source>
</reference>
<keyword evidence="8" id="KW-0460">Magnesium</keyword>
<evidence type="ECO:0000256" key="10">
    <source>
        <dbReference type="ARBA" id="ARBA00048138"/>
    </source>
</evidence>
<organism evidence="12 13">
    <name type="scientific">Streptomyces yaizuensis</name>
    <dbReference type="NCBI Taxonomy" id="2989713"/>
    <lineage>
        <taxon>Bacteria</taxon>
        <taxon>Bacillati</taxon>
        <taxon>Actinomycetota</taxon>
        <taxon>Actinomycetes</taxon>
        <taxon>Kitasatosporales</taxon>
        <taxon>Streptomycetaceae</taxon>
        <taxon>Streptomyces</taxon>
    </lineage>
</organism>
<evidence type="ECO:0000256" key="1">
    <source>
        <dbReference type="ARBA" id="ARBA00001946"/>
    </source>
</evidence>
<evidence type="ECO:0000256" key="11">
    <source>
        <dbReference type="ARBA" id="ARBA00048523"/>
    </source>
</evidence>
<dbReference type="InterPro" id="IPR023214">
    <property type="entry name" value="HAD_sf"/>
</dbReference>
<dbReference type="NCBIfam" id="TIGR01488">
    <property type="entry name" value="HAD-SF-IB"/>
    <property type="match status" value="1"/>
</dbReference>
<evidence type="ECO:0000256" key="4">
    <source>
        <dbReference type="ARBA" id="ARBA00012640"/>
    </source>
</evidence>
<dbReference type="PANTHER" id="PTHR43344:SF2">
    <property type="entry name" value="PHOSPHOSERINE PHOSPHATASE"/>
    <property type="match status" value="1"/>
</dbReference>
<evidence type="ECO:0000256" key="8">
    <source>
        <dbReference type="ARBA" id="ARBA00022842"/>
    </source>
</evidence>
<name>A0ABQ5P020_9ACTN</name>
<comment type="caution">
    <text evidence="12">The sequence shown here is derived from an EMBL/GenBank/DDBJ whole genome shotgun (WGS) entry which is preliminary data.</text>
</comment>
<proteinExistence type="inferred from homology"/>
<dbReference type="InterPro" id="IPR036412">
    <property type="entry name" value="HAD-like_sf"/>
</dbReference>
<dbReference type="Pfam" id="PF12710">
    <property type="entry name" value="HAD"/>
    <property type="match status" value="1"/>
</dbReference>
<evidence type="ECO:0000256" key="9">
    <source>
        <dbReference type="ARBA" id="ARBA00023299"/>
    </source>
</evidence>
<accession>A0ABQ5P020</accession>
<evidence type="ECO:0000313" key="12">
    <source>
        <dbReference type="EMBL" id="GLF95874.1"/>
    </source>
</evidence>
<evidence type="ECO:0000313" key="13">
    <source>
        <dbReference type="Proteomes" id="UP001291653"/>
    </source>
</evidence>
<dbReference type="PANTHER" id="PTHR43344">
    <property type="entry name" value="PHOSPHOSERINE PHOSPHATASE"/>
    <property type="match status" value="1"/>
</dbReference>
<comment type="similarity">
    <text evidence="3">Belongs to the HAD-like hydrolase superfamily. SerB family.</text>
</comment>
<dbReference type="EMBL" id="BSBI01000006">
    <property type="protein sequence ID" value="GLF95874.1"/>
    <property type="molecule type" value="Genomic_DNA"/>
</dbReference>
<dbReference type="Gene3D" id="3.40.50.1000">
    <property type="entry name" value="HAD superfamily/HAD-like"/>
    <property type="match status" value="1"/>
</dbReference>
<evidence type="ECO:0000256" key="6">
    <source>
        <dbReference type="ARBA" id="ARBA00022723"/>
    </source>
</evidence>
<dbReference type="RefSeq" id="WP_323447923.1">
    <property type="nucleotide sequence ID" value="NZ_BSBI01000006.1"/>
</dbReference>
<protein>
    <recommendedName>
        <fullName evidence="4">phosphoserine phosphatase</fullName>
        <ecNumber evidence="4">3.1.3.3</ecNumber>
    </recommendedName>
</protein>
<evidence type="ECO:0000256" key="3">
    <source>
        <dbReference type="ARBA" id="ARBA00009184"/>
    </source>
</evidence>
<keyword evidence="7" id="KW-0378">Hydrolase</keyword>
<dbReference type="Proteomes" id="UP001291653">
    <property type="component" value="Unassembled WGS sequence"/>
</dbReference>
<dbReference type="SUPFAM" id="SSF56784">
    <property type="entry name" value="HAD-like"/>
    <property type="match status" value="1"/>
</dbReference>
<gene>
    <name evidence="12" type="ORF">SYYSPA8_16275</name>
</gene>
<comment type="catalytic activity">
    <reaction evidence="10">
        <text>O-phospho-L-serine + H2O = L-serine + phosphate</text>
        <dbReference type="Rhea" id="RHEA:21208"/>
        <dbReference type="ChEBI" id="CHEBI:15377"/>
        <dbReference type="ChEBI" id="CHEBI:33384"/>
        <dbReference type="ChEBI" id="CHEBI:43474"/>
        <dbReference type="ChEBI" id="CHEBI:57524"/>
        <dbReference type="EC" id="3.1.3.3"/>
    </reaction>
</comment>
<evidence type="ECO:0000256" key="5">
    <source>
        <dbReference type="ARBA" id="ARBA00022605"/>
    </source>
</evidence>
<sequence length="213" mass="23347">MTFRHPVIVFDLDGTLIRGTTLSLVLAEALGHRPVVEELEHLYDDHRIDNHEFAVREAGLLRGVTPERYRAPLAGVPWIAGVKETLSALTEGGCTLLLTTLAWQFAVEELEHRPWFTAVAGAGMDLVDGALSGRVDRHFHEEDKRAFTEEWCRTRGIPLAEVAAIGDSRTDLPLFGAVGTSIALNAGAEARAAADHVLDTDDLRDVLPLLRAR</sequence>
<keyword evidence="5" id="KW-0028">Amino-acid biosynthesis</keyword>
<comment type="catalytic activity">
    <reaction evidence="11">
        <text>O-phospho-D-serine + H2O = D-serine + phosphate</text>
        <dbReference type="Rhea" id="RHEA:24873"/>
        <dbReference type="ChEBI" id="CHEBI:15377"/>
        <dbReference type="ChEBI" id="CHEBI:35247"/>
        <dbReference type="ChEBI" id="CHEBI:43474"/>
        <dbReference type="ChEBI" id="CHEBI:58680"/>
        <dbReference type="EC" id="3.1.3.3"/>
    </reaction>
</comment>
<evidence type="ECO:0000256" key="7">
    <source>
        <dbReference type="ARBA" id="ARBA00022801"/>
    </source>
</evidence>
<keyword evidence="6" id="KW-0479">Metal-binding</keyword>
<comment type="pathway">
    <text evidence="2">Amino-acid biosynthesis; L-serine biosynthesis; L-serine from 3-phospho-D-glycerate: step 3/3.</text>
</comment>
<keyword evidence="9" id="KW-0718">Serine biosynthesis</keyword>
<dbReference type="EC" id="3.1.3.3" evidence="4"/>
<keyword evidence="13" id="KW-1185">Reference proteome</keyword>
<evidence type="ECO:0000256" key="2">
    <source>
        <dbReference type="ARBA" id="ARBA00005135"/>
    </source>
</evidence>
<comment type="cofactor">
    <cofactor evidence="1">
        <name>Mg(2+)</name>
        <dbReference type="ChEBI" id="CHEBI:18420"/>
    </cofactor>
</comment>
<dbReference type="InterPro" id="IPR050582">
    <property type="entry name" value="HAD-like_SerB"/>
</dbReference>